<comment type="subunit">
    <text evidence="3">Homodimer.</text>
</comment>
<dbReference type="PRINTS" id="PR00799">
    <property type="entry name" value="TRANSAMINASE"/>
</dbReference>
<dbReference type="Pfam" id="PF00155">
    <property type="entry name" value="Aminotran_1_2"/>
    <property type="match status" value="1"/>
</dbReference>
<reference evidence="8" key="1">
    <citation type="submission" date="2018-10" db="EMBL/GenBank/DDBJ databases">
        <authorList>
            <person name="Plewniak F."/>
        </authorList>
    </citation>
    <scope>NUCLEOTIDE SEQUENCE</scope>
</reference>
<evidence type="ECO:0000256" key="4">
    <source>
        <dbReference type="ARBA" id="ARBA00022576"/>
    </source>
</evidence>
<comment type="cofactor">
    <cofactor evidence="1">
        <name>pyridoxal 5'-phosphate</name>
        <dbReference type="ChEBI" id="CHEBI:597326"/>
    </cofactor>
</comment>
<dbReference type="Gene3D" id="3.90.1150.10">
    <property type="entry name" value="Aspartate Aminotransferase, domain 1"/>
    <property type="match status" value="1"/>
</dbReference>
<dbReference type="FunFam" id="3.40.640.10:FF:000015">
    <property type="entry name" value="Aspartate aminotransferase"/>
    <property type="match status" value="1"/>
</dbReference>
<keyword evidence="6" id="KW-0663">Pyridoxal phosphate</keyword>
<dbReference type="InterPro" id="IPR004838">
    <property type="entry name" value="NHTrfase_class1_PyrdxlP-BS"/>
</dbReference>
<dbReference type="EMBL" id="UOYP01000183">
    <property type="protein sequence ID" value="VAY87948.1"/>
    <property type="molecule type" value="Genomic_DNA"/>
</dbReference>
<evidence type="ECO:0000256" key="2">
    <source>
        <dbReference type="ARBA" id="ARBA00007441"/>
    </source>
</evidence>
<dbReference type="GO" id="GO:0042802">
    <property type="term" value="F:identical protein binding"/>
    <property type="evidence" value="ECO:0007669"/>
    <property type="project" value="TreeGrafter"/>
</dbReference>
<evidence type="ECO:0000256" key="3">
    <source>
        <dbReference type="ARBA" id="ARBA00011738"/>
    </source>
</evidence>
<keyword evidence="4 8" id="KW-0032">Aminotransferase</keyword>
<dbReference type="Gene3D" id="3.40.640.10">
    <property type="entry name" value="Type I PLP-dependent aspartate aminotransferase-like (Major domain)"/>
    <property type="match status" value="1"/>
</dbReference>
<keyword evidence="5 8" id="KW-0808">Transferase</keyword>
<dbReference type="PANTHER" id="PTHR11879">
    <property type="entry name" value="ASPARTATE AMINOTRANSFERASE"/>
    <property type="match status" value="1"/>
</dbReference>
<evidence type="ECO:0000256" key="6">
    <source>
        <dbReference type="ARBA" id="ARBA00022898"/>
    </source>
</evidence>
<dbReference type="SUPFAM" id="SSF53383">
    <property type="entry name" value="PLP-dependent transferases"/>
    <property type="match status" value="1"/>
</dbReference>
<dbReference type="InterPro" id="IPR015422">
    <property type="entry name" value="PyrdxlP-dep_Trfase_small"/>
</dbReference>
<feature type="domain" description="Aminotransferase class I/classII large" evidence="7">
    <location>
        <begin position="33"/>
        <end position="397"/>
    </location>
</feature>
<dbReference type="InterPro" id="IPR015421">
    <property type="entry name" value="PyrdxlP-dep_Trfase_major"/>
</dbReference>
<dbReference type="EC" id="2.6.1.1" evidence="8"/>
<accession>A0A3P3ZN73</accession>
<proteinExistence type="inferred from homology"/>
<dbReference type="InterPro" id="IPR000796">
    <property type="entry name" value="Asp_trans"/>
</dbReference>
<dbReference type="GO" id="GO:0004069">
    <property type="term" value="F:L-aspartate:2-oxoglutarate aminotransferase activity"/>
    <property type="evidence" value="ECO:0007669"/>
    <property type="project" value="UniProtKB-EC"/>
</dbReference>
<evidence type="ECO:0000256" key="1">
    <source>
        <dbReference type="ARBA" id="ARBA00001933"/>
    </source>
</evidence>
<dbReference type="GO" id="GO:0030170">
    <property type="term" value="F:pyridoxal phosphate binding"/>
    <property type="evidence" value="ECO:0007669"/>
    <property type="project" value="InterPro"/>
</dbReference>
<dbReference type="NCBIfam" id="NF006719">
    <property type="entry name" value="PRK09257.1"/>
    <property type="match status" value="1"/>
</dbReference>
<dbReference type="CDD" id="cd00609">
    <property type="entry name" value="AAT_like"/>
    <property type="match status" value="1"/>
</dbReference>
<evidence type="ECO:0000259" key="7">
    <source>
        <dbReference type="Pfam" id="PF00155"/>
    </source>
</evidence>
<dbReference type="GO" id="GO:0033585">
    <property type="term" value="P:L-phenylalanine biosynthetic process from chorismate via phenylpyruvate"/>
    <property type="evidence" value="ECO:0007669"/>
    <property type="project" value="TreeGrafter"/>
</dbReference>
<gene>
    <name evidence="8" type="primary">aspC</name>
    <name evidence="8" type="ORF">CARN8_2630005</name>
</gene>
<dbReference type="GO" id="GO:0004838">
    <property type="term" value="F:L-tyrosine-2-oxoglutarate transaminase activity"/>
    <property type="evidence" value="ECO:0007669"/>
    <property type="project" value="TreeGrafter"/>
</dbReference>
<protein>
    <submittedName>
        <fullName evidence="8">Aspartate aminotransferase</fullName>
        <ecNumber evidence="8">2.6.1.1</ecNumber>
    </submittedName>
</protein>
<sequence length="407" mass="45045">MITPSFLTHLPLAPKDPILGVTEAFQADSNPYKVNLGVGVYTDEQGKLPLLRSVALAEDQINTLKTARGYLPIEGLGRYVRQVQTLVFGENSPVLQEGRLVTVQSLGGTGGLKLGADFLRWFHPAAEVWISDPSWENHRALFEAAGFVVKSYPYYDPETHGVDFDKLIRTLEGAPRGTIVVLHACCHNPSGVDLNEAQWQAIRAVVVERGLIPFLDLAYQGFSQGTEKDAVSVRYFSELPIPVLVANSFSKSFSLYGERVGALTLICASREEAQRVQSQLKRVIRTNYSNPPTHGASIVATVLEDSNLHQLWEDELGAMRNRIRSMRQALVSCLKEAIPDQDFGFVAEQQGMFSFSGLNLAQVRRLRQDFSIYAVDSGRICIAALNEQNLERVVEALTQVIREAPGM</sequence>
<evidence type="ECO:0000313" key="8">
    <source>
        <dbReference type="EMBL" id="VAY87948.1"/>
    </source>
</evidence>
<name>A0A3P3ZN73_9ZZZZ</name>
<evidence type="ECO:0000256" key="5">
    <source>
        <dbReference type="ARBA" id="ARBA00022679"/>
    </source>
</evidence>
<comment type="similarity">
    <text evidence="2">Belongs to the class-I pyridoxal-phosphate-dependent aminotransferase family.</text>
</comment>
<dbReference type="AlphaFoldDB" id="A0A3P3ZN73"/>
<dbReference type="InterPro" id="IPR015424">
    <property type="entry name" value="PyrdxlP-dep_Trfase"/>
</dbReference>
<organism evidence="8">
    <name type="scientific">mine drainage metagenome</name>
    <dbReference type="NCBI Taxonomy" id="410659"/>
    <lineage>
        <taxon>unclassified sequences</taxon>
        <taxon>metagenomes</taxon>
        <taxon>ecological metagenomes</taxon>
    </lineage>
</organism>
<dbReference type="GO" id="GO:0005829">
    <property type="term" value="C:cytosol"/>
    <property type="evidence" value="ECO:0007669"/>
    <property type="project" value="TreeGrafter"/>
</dbReference>
<dbReference type="InterPro" id="IPR004839">
    <property type="entry name" value="Aminotransferase_I/II_large"/>
</dbReference>
<dbReference type="PROSITE" id="PS00105">
    <property type="entry name" value="AA_TRANSFER_CLASS_1"/>
    <property type="match status" value="1"/>
</dbReference>
<dbReference type="PANTHER" id="PTHR11879:SF37">
    <property type="entry name" value="AROMATIC-AMINO-ACID AMINOTRANSFERASE"/>
    <property type="match status" value="1"/>
</dbReference>